<dbReference type="GO" id="GO:0005743">
    <property type="term" value="C:mitochondrial inner membrane"/>
    <property type="evidence" value="ECO:0007669"/>
    <property type="project" value="UniProtKB-SubCell"/>
</dbReference>
<dbReference type="InterPro" id="IPR030381">
    <property type="entry name" value="G_DYNAMIN_dom"/>
</dbReference>
<protein>
    <recommendedName>
        <fullName evidence="17">Dynamin-like GTPase OPA1, mitochondrial</fullName>
        <ecNumber evidence="3">3.6.5.5</ecNumber>
    </recommendedName>
</protein>
<dbReference type="CDD" id="cd08771">
    <property type="entry name" value="DLP_1"/>
    <property type="match status" value="1"/>
</dbReference>
<keyword evidence="11" id="KW-0175">Coiled coil</keyword>
<dbReference type="Proteomes" id="UP000011014">
    <property type="component" value="Unassembled WGS sequence"/>
</dbReference>
<evidence type="ECO:0000256" key="6">
    <source>
        <dbReference type="ARBA" id="ARBA00022741"/>
    </source>
</evidence>
<dbReference type="GO" id="GO:0003924">
    <property type="term" value="F:GTPase activity"/>
    <property type="evidence" value="ECO:0007669"/>
    <property type="project" value="InterPro"/>
</dbReference>
<evidence type="ECO:0000256" key="17">
    <source>
        <dbReference type="ARBA" id="ARBA00044791"/>
    </source>
</evidence>
<keyword evidence="15" id="KW-0472">Membrane</keyword>
<evidence type="ECO:0000256" key="3">
    <source>
        <dbReference type="ARBA" id="ARBA00011980"/>
    </source>
</evidence>
<dbReference type="PANTHER" id="PTHR11566">
    <property type="entry name" value="DYNAMIN"/>
    <property type="match status" value="1"/>
</dbReference>
<gene>
    <name evidence="20" type="ORF">GSOID_T00031488001</name>
</gene>
<evidence type="ECO:0000256" key="10">
    <source>
        <dbReference type="ARBA" id="ARBA00022989"/>
    </source>
</evidence>
<dbReference type="AlphaFoldDB" id="E4YR86"/>
<dbReference type="InterPro" id="IPR000375">
    <property type="entry name" value="Dynamin_stalk"/>
</dbReference>
<dbReference type="InterPro" id="IPR022812">
    <property type="entry name" value="Dynamin"/>
</dbReference>
<evidence type="ECO:0000256" key="13">
    <source>
        <dbReference type="ARBA" id="ARBA00023128"/>
    </source>
</evidence>
<evidence type="ECO:0000256" key="11">
    <source>
        <dbReference type="ARBA" id="ARBA00023054"/>
    </source>
</evidence>
<dbReference type="SMART" id="SM00053">
    <property type="entry name" value="DYNc"/>
    <property type="match status" value="1"/>
</dbReference>
<keyword evidence="8" id="KW-0378">Hydrolase</keyword>
<keyword evidence="14" id="KW-0342">GTP-binding</keyword>
<dbReference type="GO" id="GO:0005874">
    <property type="term" value="C:microtubule"/>
    <property type="evidence" value="ECO:0007669"/>
    <property type="project" value="TreeGrafter"/>
</dbReference>
<dbReference type="EC" id="3.6.5.5" evidence="3"/>
<proteinExistence type="predicted"/>
<comment type="subcellular location">
    <subcellularLocation>
        <location evidence="1">Mitochondrion inner membrane</location>
        <topology evidence="1">Single-pass membrane protein</topology>
    </subcellularLocation>
    <subcellularLocation>
        <location evidence="2">Mitochondrion intermembrane space</location>
    </subcellularLocation>
</comment>
<organism evidence="20">
    <name type="scientific">Oikopleura dioica</name>
    <name type="common">Tunicate</name>
    <dbReference type="NCBI Taxonomy" id="34765"/>
    <lineage>
        <taxon>Eukaryota</taxon>
        <taxon>Metazoa</taxon>
        <taxon>Chordata</taxon>
        <taxon>Tunicata</taxon>
        <taxon>Appendicularia</taxon>
        <taxon>Copelata</taxon>
        <taxon>Oikopleuridae</taxon>
        <taxon>Oikopleura</taxon>
    </lineage>
</organism>
<evidence type="ECO:0000259" key="19">
    <source>
        <dbReference type="PROSITE" id="PS51718"/>
    </source>
</evidence>
<keyword evidence="10" id="KW-1133">Transmembrane helix</keyword>
<evidence type="ECO:0000256" key="1">
    <source>
        <dbReference type="ARBA" id="ARBA00004434"/>
    </source>
</evidence>
<dbReference type="SUPFAM" id="SSF52540">
    <property type="entry name" value="P-loop containing nucleoside triphosphate hydrolases"/>
    <property type="match status" value="1"/>
</dbReference>
<dbReference type="InterPro" id="IPR027417">
    <property type="entry name" value="P-loop_NTPase"/>
</dbReference>
<dbReference type="GO" id="GO:0048312">
    <property type="term" value="P:intracellular distribution of mitochondria"/>
    <property type="evidence" value="ECO:0007669"/>
    <property type="project" value="TreeGrafter"/>
</dbReference>
<keyword evidence="6" id="KW-0547">Nucleotide-binding</keyword>
<evidence type="ECO:0000256" key="4">
    <source>
        <dbReference type="ARBA" id="ARBA00022692"/>
    </source>
</evidence>
<evidence type="ECO:0000256" key="2">
    <source>
        <dbReference type="ARBA" id="ARBA00004569"/>
    </source>
</evidence>
<evidence type="ECO:0000256" key="18">
    <source>
        <dbReference type="ARBA" id="ARBA00048040"/>
    </source>
</evidence>
<evidence type="ECO:0000256" key="8">
    <source>
        <dbReference type="ARBA" id="ARBA00022801"/>
    </source>
</evidence>
<accession>E4YR86</accession>
<sequence length="704" mass="80895">MVEQYSQVLDELEHARLVCPNVDPPDLPRVIVVGDQSSGKTSVLEAVARARIFPRGGGQMMTRSPVKVTIADGPRHIASFPDQPDKYYRLDDEEHLKQLRSQIEHRMARACHGGLTISSEVVPINVEGPGLRRMVLVDLPGLICTETAGIRPGTAAEILNLAREQMDFPNAIILCVQDGSVDAERSQVTNYVREADPTGERTLLVLTKVDKAVADPVRLKQILDGKLFPLRALGYFAVVTGNENKDASIAEIRKSENQFFQQSPLLKSGILQPDQLGTNNLCDAVSKLFWRIVKNSLSGELQKLKEQLFILESEWKAQYRHRRELDRDQTFGRVKEQLFDRMVLMKNLDPGQFENDLKAKLWETIESHFLHEVYLAAEDSAKSKEEFKAISDLRLRKFSNQELPNQSLEAVRALLIARFAELVLPELSNEANAEHTTLYQKISNDVQREFDGYFKSNKTARASELRVIQQSTIENRFINSKIEWQSAADRLKRTLHNDVEKRWAHVWDAAGPVWYQQYWNWTARTKDQHKWDRIKRVLQILPMDTQSKLTKDQLAKARFDIQKFFSIEATEADIDDVWRDLYPTRWIAALEKNAAHCRGSFQKYKDGKVSCESSRLQCEDVMLWWRMDRALEMSAANLRQFMLTEGVDTLANELQNSLDNLSENDIVELIKGRQVELAEELKYIRKIHGLLHELNRMLNQVYGQ</sequence>
<dbReference type="Pfam" id="PF01031">
    <property type="entry name" value="Dynamin_M"/>
    <property type="match status" value="1"/>
</dbReference>
<dbReference type="GO" id="GO:0008289">
    <property type="term" value="F:lipid binding"/>
    <property type="evidence" value="ECO:0007669"/>
    <property type="project" value="UniProtKB-KW"/>
</dbReference>
<keyword evidence="4" id="KW-0812">Transmembrane</keyword>
<evidence type="ECO:0000256" key="14">
    <source>
        <dbReference type="ARBA" id="ARBA00023134"/>
    </source>
</evidence>
<dbReference type="PANTHER" id="PTHR11566:SF67">
    <property type="entry name" value="DYNAMIN-LIKE 120 KDA PROTEIN, MITOCHONDRIAL"/>
    <property type="match status" value="1"/>
</dbReference>
<dbReference type="GO" id="GO:0005525">
    <property type="term" value="F:GTP binding"/>
    <property type="evidence" value="ECO:0007669"/>
    <property type="project" value="UniProtKB-KW"/>
</dbReference>
<keyword evidence="12" id="KW-0446">Lipid-binding</keyword>
<dbReference type="InterPro" id="IPR045063">
    <property type="entry name" value="Dynamin_N"/>
</dbReference>
<dbReference type="GO" id="GO:0008053">
    <property type="term" value="P:mitochondrial fusion"/>
    <property type="evidence" value="ECO:0007669"/>
    <property type="project" value="TreeGrafter"/>
</dbReference>
<keyword evidence="9" id="KW-0809">Transit peptide</keyword>
<evidence type="ECO:0000256" key="15">
    <source>
        <dbReference type="ARBA" id="ARBA00023136"/>
    </source>
</evidence>
<dbReference type="Gene3D" id="3.40.50.300">
    <property type="entry name" value="P-loop containing nucleotide triphosphate hydrolases"/>
    <property type="match status" value="1"/>
</dbReference>
<keyword evidence="16" id="KW-1015">Disulfide bond</keyword>
<comment type="catalytic activity">
    <reaction evidence="18">
        <text>GTP + H2O = GDP + phosphate + H(+)</text>
        <dbReference type="Rhea" id="RHEA:19669"/>
        <dbReference type="ChEBI" id="CHEBI:15377"/>
        <dbReference type="ChEBI" id="CHEBI:15378"/>
        <dbReference type="ChEBI" id="CHEBI:37565"/>
        <dbReference type="ChEBI" id="CHEBI:43474"/>
        <dbReference type="ChEBI" id="CHEBI:58189"/>
        <dbReference type="EC" id="3.6.5.5"/>
    </reaction>
</comment>
<dbReference type="PRINTS" id="PR00195">
    <property type="entry name" value="DYNAMIN"/>
</dbReference>
<dbReference type="PROSITE" id="PS51718">
    <property type="entry name" value="G_DYNAMIN_2"/>
    <property type="match status" value="1"/>
</dbReference>
<dbReference type="InterPro" id="IPR045817">
    <property type="entry name" value="OPA1_C"/>
</dbReference>
<feature type="domain" description="Dynamin-type G" evidence="19">
    <location>
        <begin position="24"/>
        <end position="298"/>
    </location>
</feature>
<dbReference type="InterPro" id="IPR001401">
    <property type="entry name" value="Dynamin_GTPase"/>
</dbReference>
<dbReference type="GO" id="GO:0005758">
    <property type="term" value="C:mitochondrial intermembrane space"/>
    <property type="evidence" value="ECO:0007669"/>
    <property type="project" value="UniProtKB-SubCell"/>
</dbReference>
<dbReference type="Pfam" id="PF00350">
    <property type="entry name" value="Dynamin_N"/>
    <property type="match status" value="1"/>
</dbReference>
<keyword evidence="7" id="KW-0999">Mitochondrion inner membrane</keyword>
<evidence type="ECO:0000256" key="7">
    <source>
        <dbReference type="ARBA" id="ARBA00022792"/>
    </source>
</evidence>
<keyword evidence="13" id="KW-0496">Mitochondrion</keyword>
<evidence type="ECO:0000256" key="16">
    <source>
        <dbReference type="ARBA" id="ARBA00023157"/>
    </source>
</evidence>
<dbReference type="EMBL" id="FN655103">
    <property type="protein sequence ID" value="CBY37978.1"/>
    <property type="molecule type" value="Genomic_DNA"/>
</dbReference>
<reference evidence="20" key="1">
    <citation type="journal article" date="2010" name="Science">
        <title>Plasticity of animal genome architecture unmasked by rapid evolution of a pelagic tunicate.</title>
        <authorList>
            <person name="Denoeud F."/>
            <person name="Henriet S."/>
            <person name="Mungpakdee S."/>
            <person name="Aury J.M."/>
            <person name="Da Silva C."/>
            <person name="Brinkmann H."/>
            <person name="Mikhaleva J."/>
            <person name="Olsen L.C."/>
            <person name="Jubin C."/>
            <person name="Canestro C."/>
            <person name="Bouquet J.M."/>
            <person name="Danks G."/>
            <person name="Poulain J."/>
            <person name="Campsteijn C."/>
            <person name="Adamski M."/>
            <person name="Cross I."/>
            <person name="Yadetie F."/>
            <person name="Muffato M."/>
            <person name="Louis A."/>
            <person name="Butcher S."/>
            <person name="Tsagkogeorga G."/>
            <person name="Konrad A."/>
            <person name="Singh S."/>
            <person name="Jensen M.F."/>
            <person name="Cong E.H."/>
            <person name="Eikeseth-Otteraa H."/>
            <person name="Noel B."/>
            <person name="Anthouard V."/>
            <person name="Porcel B.M."/>
            <person name="Kachouri-Lafond R."/>
            <person name="Nishino A."/>
            <person name="Ugolini M."/>
            <person name="Chourrout P."/>
            <person name="Nishida H."/>
            <person name="Aasland R."/>
            <person name="Huzurbazar S."/>
            <person name="Westhof E."/>
            <person name="Delsuc F."/>
            <person name="Lehrach H."/>
            <person name="Reinhardt R."/>
            <person name="Weissenbach J."/>
            <person name="Roy S.W."/>
            <person name="Artiguenave F."/>
            <person name="Postlethwait J.H."/>
            <person name="Manak J.R."/>
            <person name="Thompson E.M."/>
            <person name="Jaillon O."/>
            <person name="Du Pasquier L."/>
            <person name="Boudinot P."/>
            <person name="Liberles D.A."/>
            <person name="Volff J.N."/>
            <person name="Philippe H."/>
            <person name="Lenhard B."/>
            <person name="Roest Crollius H."/>
            <person name="Wincker P."/>
            <person name="Chourrout D."/>
        </authorList>
    </citation>
    <scope>NUCLEOTIDE SEQUENCE [LARGE SCALE GENOMIC DNA]</scope>
</reference>
<dbReference type="GO" id="GO:0000266">
    <property type="term" value="P:mitochondrial fission"/>
    <property type="evidence" value="ECO:0007669"/>
    <property type="project" value="TreeGrafter"/>
</dbReference>
<evidence type="ECO:0000256" key="12">
    <source>
        <dbReference type="ARBA" id="ARBA00023121"/>
    </source>
</evidence>
<evidence type="ECO:0000256" key="5">
    <source>
        <dbReference type="ARBA" id="ARBA00022703"/>
    </source>
</evidence>
<dbReference type="Pfam" id="PF19434">
    <property type="entry name" value="OPA1_C"/>
    <property type="match status" value="1"/>
</dbReference>
<name>E4YR86_OIKDI</name>
<dbReference type="GO" id="GO:0008017">
    <property type="term" value="F:microtubule binding"/>
    <property type="evidence" value="ECO:0007669"/>
    <property type="project" value="TreeGrafter"/>
</dbReference>
<evidence type="ECO:0000256" key="9">
    <source>
        <dbReference type="ARBA" id="ARBA00022946"/>
    </source>
</evidence>
<dbReference type="GO" id="GO:0006897">
    <property type="term" value="P:endocytosis"/>
    <property type="evidence" value="ECO:0007669"/>
    <property type="project" value="TreeGrafter"/>
</dbReference>
<keyword evidence="5" id="KW-0053">Apoptosis</keyword>
<evidence type="ECO:0000313" key="20">
    <source>
        <dbReference type="EMBL" id="CBY37978.1"/>
    </source>
</evidence>
<dbReference type="GO" id="GO:0016559">
    <property type="term" value="P:peroxisome fission"/>
    <property type="evidence" value="ECO:0007669"/>
    <property type="project" value="TreeGrafter"/>
</dbReference>
<dbReference type="GO" id="GO:0006915">
    <property type="term" value="P:apoptotic process"/>
    <property type="evidence" value="ECO:0007669"/>
    <property type="project" value="UniProtKB-KW"/>
</dbReference>